<sequence>MSNRGRSIFAVCDLEAAYACNFVEYIQHKKNIPFEVRAFTGTAPLLELAAARHIDILLISDKAMCEAVKSLDIGQIVILSEGVHDPALDRYPSVYKYQSSDAVIREVMNCYGARETQALNMSMVKPKTRILGVYSPVGRTAKTSFALTLGQILSRTNAVLYINLEEYAGFEELLGCAYESRLGDLIYYIRQGNAGIALKLAGTVQTVNHLDYLPPALSPMDIQNATIDEWLRMLREIEENTAYDTVILDVGDGVNELYTLLNQCETVYVPVRNDVVSAAKLQQFEQLLKMWDFTGLLERMQKVRLPYHRTLKRGKEYLDELVWSELGDYVKELLRTQKERG</sequence>
<keyword evidence="2" id="KW-1185">Reference proteome</keyword>
<dbReference type="SUPFAM" id="SSF52540">
    <property type="entry name" value="P-loop containing nucleoside triphosphate hydrolases"/>
    <property type="match status" value="1"/>
</dbReference>
<dbReference type="RefSeq" id="WP_049898540.1">
    <property type="nucleotide sequence ID" value="NZ_CABLBR010000002.1"/>
</dbReference>
<proteinExistence type="predicted"/>
<name>A0ABY5VKX0_9FIRM</name>
<gene>
    <name evidence="1" type="ORF">NQ502_06605</name>
</gene>
<dbReference type="Proteomes" id="UP001060164">
    <property type="component" value="Chromosome"/>
</dbReference>
<dbReference type="EMBL" id="CP102290">
    <property type="protein sequence ID" value="UWP60698.1"/>
    <property type="molecule type" value="Genomic_DNA"/>
</dbReference>
<reference evidence="1" key="1">
    <citation type="journal article" date="2022" name="Cell">
        <title>Design, construction, and in vivo augmentation of a complex gut microbiome.</title>
        <authorList>
            <person name="Cheng A.G."/>
            <person name="Ho P.Y."/>
            <person name="Aranda-Diaz A."/>
            <person name="Jain S."/>
            <person name="Yu F.B."/>
            <person name="Meng X."/>
            <person name="Wang M."/>
            <person name="Iakiviak M."/>
            <person name="Nagashima K."/>
            <person name="Zhao A."/>
            <person name="Murugkar P."/>
            <person name="Patil A."/>
            <person name="Atabakhsh K."/>
            <person name="Weakley A."/>
            <person name="Yan J."/>
            <person name="Brumbaugh A.R."/>
            <person name="Higginbottom S."/>
            <person name="Dimas A."/>
            <person name="Shiver A.L."/>
            <person name="Deutschbauer A."/>
            <person name="Neff N."/>
            <person name="Sonnenburg J.L."/>
            <person name="Huang K.C."/>
            <person name="Fischbach M.A."/>
        </authorList>
    </citation>
    <scope>NUCLEOTIDE SEQUENCE</scope>
    <source>
        <strain evidence="1">DSM 19829</strain>
    </source>
</reference>
<evidence type="ECO:0000313" key="2">
    <source>
        <dbReference type="Proteomes" id="UP001060164"/>
    </source>
</evidence>
<dbReference type="InterPro" id="IPR027417">
    <property type="entry name" value="P-loop_NTPase"/>
</dbReference>
<evidence type="ECO:0000313" key="1">
    <source>
        <dbReference type="EMBL" id="UWP60698.1"/>
    </source>
</evidence>
<dbReference type="Gene3D" id="3.40.50.300">
    <property type="entry name" value="P-loop containing nucleotide triphosphate hydrolases"/>
    <property type="match status" value="1"/>
</dbReference>
<protein>
    <submittedName>
        <fullName evidence="1">ParA family protein</fullName>
    </submittedName>
</protein>
<dbReference type="Gene3D" id="3.40.50.10850">
    <property type="entry name" value="Ntrc-like two-domain protein"/>
    <property type="match status" value="1"/>
</dbReference>
<organism evidence="1 2">
    <name type="scientific">Ruminococcus gauvreauii</name>
    <dbReference type="NCBI Taxonomy" id="438033"/>
    <lineage>
        <taxon>Bacteria</taxon>
        <taxon>Bacillati</taxon>
        <taxon>Bacillota</taxon>
        <taxon>Clostridia</taxon>
        <taxon>Eubacteriales</taxon>
        <taxon>Oscillospiraceae</taxon>
        <taxon>Ruminococcus</taxon>
    </lineage>
</organism>
<accession>A0ABY5VKX0</accession>